<organism evidence="3 4">
    <name type="scientific">Brachionus plicatilis</name>
    <name type="common">Marine rotifer</name>
    <name type="synonym">Brachionus muelleri</name>
    <dbReference type="NCBI Taxonomy" id="10195"/>
    <lineage>
        <taxon>Eukaryota</taxon>
        <taxon>Metazoa</taxon>
        <taxon>Spiralia</taxon>
        <taxon>Gnathifera</taxon>
        <taxon>Rotifera</taxon>
        <taxon>Eurotatoria</taxon>
        <taxon>Monogononta</taxon>
        <taxon>Pseudotrocha</taxon>
        <taxon>Ploima</taxon>
        <taxon>Brachionidae</taxon>
        <taxon>Brachionus</taxon>
    </lineage>
</organism>
<sequence length="313" mass="35890">MNPTSIISNELDQSFNENIEIPEMNLDEATVDSGPNNEEEFNHFNNNLTTTTPFIKKNNPINKDFLLVDIPKAYASHKSCIVCKADNSYQKASPDRVPSQVLAVYFYWLKTGLSQKIIATISELNLNKIDFEIRNEKSDDLTDLIEEGDIFILDKGFRDVMDYLKNERHLQPKLPSCIPPSQKQLTTEEANNTRLVTKYLKDIEHDITFGKYQLGQCISYLSSMFREKDNVYVYLNKDDKAIQGWVCECKVGLRTLGCCSHITAVIYYLSYGKYQSKIDDPGSTLLRLLGINVSEDDSEDEDYTEYIESFEDV</sequence>
<keyword evidence="1" id="KW-0862">Zinc</keyword>
<dbReference type="EMBL" id="REGN01003321">
    <property type="protein sequence ID" value="RNA23239.1"/>
    <property type="molecule type" value="Genomic_DNA"/>
</dbReference>
<evidence type="ECO:0000256" key="1">
    <source>
        <dbReference type="PROSITE-ProRule" id="PRU00325"/>
    </source>
</evidence>
<dbReference type="PROSITE" id="PS50966">
    <property type="entry name" value="ZF_SWIM"/>
    <property type="match status" value="1"/>
</dbReference>
<keyword evidence="1" id="KW-0479">Metal-binding</keyword>
<dbReference type="Proteomes" id="UP000276133">
    <property type="component" value="Unassembled WGS sequence"/>
</dbReference>
<dbReference type="OrthoDB" id="10046738at2759"/>
<evidence type="ECO:0000259" key="2">
    <source>
        <dbReference type="PROSITE" id="PS50966"/>
    </source>
</evidence>
<protein>
    <submittedName>
        <fullName evidence="3">Cysteinyl-tRNA cytoplasmic</fullName>
    </submittedName>
</protein>
<dbReference type="AlphaFoldDB" id="A0A3M7RIC6"/>
<comment type="caution">
    <text evidence="3">The sequence shown here is derived from an EMBL/GenBank/DDBJ whole genome shotgun (WGS) entry which is preliminary data.</text>
</comment>
<evidence type="ECO:0000313" key="3">
    <source>
        <dbReference type="EMBL" id="RNA23239.1"/>
    </source>
</evidence>
<keyword evidence="1" id="KW-0863">Zinc-finger</keyword>
<gene>
    <name evidence="3" type="ORF">BpHYR1_026012</name>
</gene>
<feature type="domain" description="SWIM-type" evidence="2">
    <location>
        <begin position="231"/>
        <end position="270"/>
    </location>
</feature>
<proteinExistence type="predicted"/>
<accession>A0A3M7RIC6</accession>
<dbReference type="GO" id="GO:0008270">
    <property type="term" value="F:zinc ion binding"/>
    <property type="evidence" value="ECO:0007669"/>
    <property type="project" value="UniProtKB-KW"/>
</dbReference>
<evidence type="ECO:0000313" key="4">
    <source>
        <dbReference type="Proteomes" id="UP000276133"/>
    </source>
</evidence>
<reference evidence="3 4" key="1">
    <citation type="journal article" date="2018" name="Sci. Rep.">
        <title>Genomic signatures of local adaptation to the degree of environmental predictability in rotifers.</title>
        <authorList>
            <person name="Franch-Gras L."/>
            <person name="Hahn C."/>
            <person name="Garcia-Roger E.M."/>
            <person name="Carmona M.J."/>
            <person name="Serra M."/>
            <person name="Gomez A."/>
        </authorList>
    </citation>
    <scope>NUCLEOTIDE SEQUENCE [LARGE SCALE GENOMIC DNA]</scope>
    <source>
        <strain evidence="3">HYR1</strain>
    </source>
</reference>
<keyword evidence="4" id="KW-1185">Reference proteome</keyword>
<dbReference type="InterPro" id="IPR007527">
    <property type="entry name" value="Znf_SWIM"/>
</dbReference>
<name>A0A3M7RIC6_BRAPC</name>